<accession>M7C0X7</accession>
<dbReference type="EMBL" id="KB520915">
    <property type="protein sequence ID" value="EMP38018.1"/>
    <property type="molecule type" value="Genomic_DNA"/>
</dbReference>
<feature type="domain" description="Alcohol dehydrogenase-like N-terminal" evidence="1">
    <location>
        <begin position="46"/>
        <end position="79"/>
    </location>
</feature>
<gene>
    <name evidence="2" type="ORF">UY3_04777</name>
</gene>
<dbReference type="GO" id="GO:0005739">
    <property type="term" value="C:mitochondrion"/>
    <property type="evidence" value="ECO:0007669"/>
    <property type="project" value="TreeGrafter"/>
</dbReference>
<sequence length="79" mass="8808">MMPARYWLSSRKIIIDISYFVKPCFIDGYGAAALNVKRDPLKLKSTGSEFPLTLGRDVSGVIMECGLNVSYFKPGDEVM</sequence>
<name>M7C0X7_CHEMY</name>
<dbReference type="PANTHER" id="PTHR11695:SF294">
    <property type="entry name" value="RETICULON-4-INTERACTING PROTEIN 1, MITOCHONDRIAL"/>
    <property type="match status" value="1"/>
</dbReference>
<dbReference type="Proteomes" id="UP000031443">
    <property type="component" value="Unassembled WGS sequence"/>
</dbReference>
<dbReference type="InterPro" id="IPR013154">
    <property type="entry name" value="ADH-like_N"/>
</dbReference>
<protein>
    <submittedName>
        <fullName evidence="2">Reticulon-4-interacting protein 1</fullName>
    </submittedName>
</protein>
<evidence type="ECO:0000259" key="1">
    <source>
        <dbReference type="Pfam" id="PF08240"/>
    </source>
</evidence>
<dbReference type="SUPFAM" id="SSF50129">
    <property type="entry name" value="GroES-like"/>
    <property type="match status" value="1"/>
</dbReference>
<dbReference type="AlphaFoldDB" id="M7C0X7"/>
<evidence type="ECO:0000313" key="3">
    <source>
        <dbReference type="Proteomes" id="UP000031443"/>
    </source>
</evidence>
<organism evidence="2 3">
    <name type="scientific">Chelonia mydas</name>
    <name type="common">Green sea-turtle</name>
    <name type="synonym">Chelonia agassizi</name>
    <dbReference type="NCBI Taxonomy" id="8469"/>
    <lineage>
        <taxon>Eukaryota</taxon>
        <taxon>Metazoa</taxon>
        <taxon>Chordata</taxon>
        <taxon>Craniata</taxon>
        <taxon>Vertebrata</taxon>
        <taxon>Euteleostomi</taxon>
        <taxon>Archelosauria</taxon>
        <taxon>Testudinata</taxon>
        <taxon>Testudines</taxon>
        <taxon>Cryptodira</taxon>
        <taxon>Durocryptodira</taxon>
        <taxon>Americhelydia</taxon>
        <taxon>Chelonioidea</taxon>
        <taxon>Cheloniidae</taxon>
        <taxon>Chelonia</taxon>
    </lineage>
</organism>
<reference evidence="3" key="1">
    <citation type="journal article" date="2013" name="Nat. Genet.">
        <title>The draft genomes of soft-shell turtle and green sea turtle yield insights into the development and evolution of the turtle-specific body plan.</title>
        <authorList>
            <person name="Wang Z."/>
            <person name="Pascual-Anaya J."/>
            <person name="Zadissa A."/>
            <person name="Li W."/>
            <person name="Niimura Y."/>
            <person name="Huang Z."/>
            <person name="Li C."/>
            <person name="White S."/>
            <person name="Xiong Z."/>
            <person name="Fang D."/>
            <person name="Wang B."/>
            <person name="Ming Y."/>
            <person name="Chen Y."/>
            <person name="Zheng Y."/>
            <person name="Kuraku S."/>
            <person name="Pignatelli M."/>
            <person name="Herrero J."/>
            <person name="Beal K."/>
            <person name="Nozawa M."/>
            <person name="Li Q."/>
            <person name="Wang J."/>
            <person name="Zhang H."/>
            <person name="Yu L."/>
            <person name="Shigenobu S."/>
            <person name="Wang J."/>
            <person name="Liu J."/>
            <person name="Flicek P."/>
            <person name="Searle S."/>
            <person name="Wang J."/>
            <person name="Kuratani S."/>
            <person name="Yin Y."/>
            <person name="Aken B."/>
            <person name="Zhang G."/>
            <person name="Irie N."/>
        </authorList>
    </citation>
    <scope>NUCLEOTIDE SEQUENCE [LARGE SCALE GENOMIC DNA]</scope>
</reference>
<dbReference type="PANTHER" id="PTHR11695">
    <property type="entry name" value="ALCOHOL DEHYDROGENASE RELATED"/>
    <property type="match status" value="1"/>
</dbReference>
<dbReference type="STRING" id="8469.M7C0X7"/>
<dbReference type="Pfam" id="PF08240">
    <property type="entry name" value="ADH_N"/>
    <property type="match status" value="1"/>
</dbReference>
<dbReference type="InterPro" id="IPR011032">
    <property type="entry name" value="GroES-like_sf"/>
</dbReference>
<proteinExistence type="predicted"/>
<dbReference type="Gene3D" id="3.90.180.10">
    <property type="entry name" value="Medium-chain alcohol dehydrogenases, catalytic domain"/>
    <property type="match status" value="1"/>
</dbReference>
<keyword evidence="3" id="KW-1185">Reference proteome</keyword>
<evidence type="ECO:0000313" key="2">
    <source>
        <dbReference type="EMBL" id="EMP38018.1"/>
    </source>
</evidence>
<dbReference type="InterPro" id="IPR050700">
    <property type="entry name" value="YIM1/Zinc_Alcohol_DH_Fams"/>
</dbReference>